<dbReference type="EMBL" id="FOZG01000002">
    <property type="protein sequence ID" value="SFR97190.1"/>
    <property type="molecule type" value="Genomic_DNA"/>
</dbReference>
<keyword evidence="1" id="KW-1133">Transmembrane helix</keyword>
<feature type="transmembrane region" description="Helical" evidence="1">
    <location>
        <begin position="102"/>
        <end position="122"/>
    </location>
</feature>
<keyword evidence="1" id="KW-0812">Transmembrane</keyword>
<evidence type="ECO:0000313" key="2">
    <source>
        <dbReference type="EMBL" id="SFR97190.1"/>
    </source>
</evidence>
<name>A0A1I6L1V6_9SPHN</name>
<gene>
    <name evidence="2" type="ORF">SAMN05192580_2134</name>
</gene>
<feature type="transmembrane region" description="Helical" evidence="1">
    <location>
        <begin position="31"/>
        <end position="50"/>
    </location>
</feature>
<organism evidence="2 3">
    <name type="scientific">Sphingomonas jatrophae</name>
    <dbReference type="NCBI Taxonomy" id="1166337"/>
    <lineage>
        <taxon>Bacteria</taxon>
        <taxon>Pseudomonadati</taxon>
        <taxon>Pseudomonadota</taxon>
        <taxon>Alphaproteobacteria</taxon>
        <taxon>Sphingomonadales</taxon>
        <taxon>Sphingomonadaceae</taxon>
        <taxon>Sphingomonas</taxon>
    </lineage>
</organism>
<keyword evidence="3" id="KW-1185">Reference proteome</keyword>
<dbReference type="Proteomes" id="UP000198824">
    <property type="component" value="Unassembled WGS sequence"/>
</dbReference>
<evidence type="ECO:0000313" key="3">
    <source>
        <dbReference type="Proteomes" id="UP000198824"/>
    </source>
</evidence>
<evidence type="ECO:0000256" key="1">
    <source>
        <dbReference type="SAM" id="Phobius"/>
    </source>
</evidence>
<dbReference type="STRING" id="1166337.SAMN05192580_2134"/>
<accession>A0A1I6L1V6</accession>
<proteinExistence type="predicted"/>
<reference evidence="2 3" key="1">
    <citation type="submission" date="2016-10" db="EMBL/GenBank/DDBJ databases">
        <authorList>
            <person name="de Groot N.N."/>
        </authorList>
    </citation>
    <scope>NUCLEOTIDE SEQUENCE [LARGE SCALE GENOMIC DNA]</scope>
    <source>
        <strain evidence="2 3">S5-249</strain>
    </source>
</reference>
<dbReference type="AlphaFoldDB" id="A0A1I6L1V6"/>
<protein>
    <submittedName>
        <fullName evidence="2">Uncharacterized protein</fullName>
    </submittedName>
</protein>
<keyword evidence="1" id="KW-0472">Membrane</keyword>
<feature type="transmembrane region" description="Helical" evidence="1">
    <location>
        <begin position="71"/>
        <end position="96"/>
    </location>
</feature>
<sequence>MAYHVGPPAPLDNRPIHLLGVDFVYPRDRNFLLWMSVGLSGTVGGSCFALKWLYHSVAKGLWNQDRLLWRLIVPVLSGTVAVFASMLVASGLLSLIDTKFFSSFYGAVGTGWLIGYFSDNVLASLQKLAHKWFGTVDEPKGSSGTTVTSRETA</sequence>